<feature type="binding site" evidence="11">
    <location>
        <position position="143"/>
    </location>
    <ligand>
        <name>ATP</name>
        <dbReference type="ChEBI" id="CHEBI:30616"/>
    </ligand>
</feature>
<evidence type="ECO:0000256" key="11">
    <source>
        <dbReference type="HAMAP-Rule" id="MF_00109"/>
    </source>
</evidence>
<dbReference type="SUPFAM" id="SSF52540">
    <property type="entry name" value="P-loop containing nucleoside triphosphate hydrolases"/>
    <property type="match status" value="1"/>
</dbReference>
<keyword evidence="11" id="KW-0479">Metal-binding</keyword>
<evidence type="ECO:0000256" key="4">
    <source>
        <dbReference type="ARBA" id="ARBA00022605"/>
    </source>
</evidence>
<comment type="catalytic activity">
    <reaction evidence="10 11">
        <text>shikimate + ATP = 3-phosphoshikimate + ADP + H(+)</text>
        <dbReference type="Rhea" id="RHEA:13121"/>
        <dbReference type="ChEBI" id="CHEBI:15378"/>
        <dbReference type="ChEBI" id="CHEBI:30616"/>
        <dbReference type="ChEBI" id="CHEBI:36208"/>
        <dbReference type="ChEBI" id="CHEBI:145989"/>
        <dbReference type="ChEBI" id="CHEBI:456216"/>
        <dbReference type="EC" id="2.7.1.71"/>
    </reaction>
</comment>
<feature type="binding site" evidence="11">
    <location>
        <position position="127"/>
    </location>
    <ligand>
        <name>substrate</name>
    </ligand>
</feature>
<dbReference type="EMBL" id="FNCE01000005">
    <property type="protein sequence ID" value="SDG08855.1"/>
    <property type="molecule type" value="Genomic_DNA"/>
</dbReference>
<dbReference type="GO" id="GO:0008652">
    <property type="term" value="P:amino acid biosynthetic process"/>
    <property type="evidence" value="ECO:0007669"/>
    <property type="project" value="UniProtKB-KW"/>
</dbReference>
<comment type="pathway">
    <text evidence="1 11">Metabolic intermediate biosynthesis; chorismate biosynthesis; chorismate from D-erythrose 4-phosphate and phosphoenolpyruvate: step 5/7.</text>
</comment>
<accession>A0A1G7RDZ6</accession>
<evidence type="ECO:0000256" key="1">
    <source>
        <dbReference type="ARBA" id="ARBA00004842"/>
    </source>
</evidence>
<proteinExistence type="inferred from homology"/>
<dbReference type="CDD" id="cd00464">
    <property type="entry name" value="SK"/>
    <property type="match status" value="1"/>
</dbReference>
<organism evidence="12 13">
    <name type="scientific">Limimonas halophila</name>
    <dbReference type="NCBI Taxonomy" id="1082479"/>
    <lineage>
        <taxon>Bacteria</taxon>
        <taxon>Pseudomonadati</taxon>
        <taxon>Pseudomonadota</taxon>
        <taxon>Alphaproteobacteria</taxon>
        <taxon>Rhodospirillales</taxon>
        <taxon>Rhodovibrionaceae</taxon>
        <taxon>Limimonas</taxon>
    </lineage>
</organism>
<dbReference type="PANTHER" id="PTHR21087">
    <property type="entry name" value="SHIKIMATE KINASE"/>
    <property type="match status" value="1"/>
</dbReference>
<evidence type="ECO:0000256" key="3">
    <source>
        <dbReference type="ARBA" id="ARBA00012154"/>
    </source>
</evidence>
<keyword evidence="9 11" id="KW-0057">Aromatic amino acid biosynthesis</keyword>
<dbReference type="GO" id="GO:0004765">
    <property type="term" value="F:shikimate kinase activity"/>
    <property type="evidence" value="ECO:0007669"/>
    <property type="project" value="UniProtKB-UniRule"/>
</dbReference>
<dbReference type="GO" id="GO:0009073">
    <property type="term" value="P:aromatic amino acid family biosynthetic process"/>
    <property type="evidence" value="ECO:0007669"/>
    <property type="project" value="UniProtKB-KW"/>
</dbReference>
<dbReference type="GO" id="GO:0009423">
    <property type="term" value="P:chorismate biosynthetic process"/>
    <property type="evidence" value="ECO:0007669"/>
    <property type="project" value="UniProtKB-UniRule"/>
</dbReference>
<feature type="binding site" evidence="11">
    <location>
        <position position="70"/>
    </location>
    <ligand>
        <name>substrate</name>
    </ligand>
</feature>
<keyword evidence="13" id="KW-1185">Reference proteome</keyword>
<dbReference type="InterPro" id="IPR031322">
    <property type="entry name" value="Shikimate/glucono_kinase"/>
</dbReference>
<evidence type="ECO:0000313" key="13">
    <source>
        <dbReference type="Proteomes" id="UP000199415"/>
    </source>
</evidence>
<feature type="binding site" evidence="11">
    <location>
        <position position="108"/>
    </location>
    <ligand>
        <name>ATP</name>
        <dbReference type="ChEBI" id="CHEBI:30616"/>
    </ligand>
</feature>
<comment type="similarity">
    <text evidence="2 11">Belongs to the shikimate kinase family.</text>
</comment>
<reference evidence="12 13" key="1">
    <citation type="submission" date="2016-10" db="EMBL/GenBank/DDBJ databases">
        <authorList>
            <person name="de Groot N.N."/>
        </authorList>
    </citation>
    <scope>NUCLEOTIDE SEQUENCE [LARGE SCALE GENOMIC DNA]</scope>
    <source>
        <strain evidence="12 13">DSM 25584</strain>
    </source>
</reference>
<dbReference type="InterPro" id="IPR000623">
    <property type="entry name" value="Shikimate_kinase/TSH1"/>
</dbReference>
<keyword evidence="6 11" id="KW-0547">Nucleotide-binding</keyword>
<dbReference type="InterPro" id="IPR023000">
    <property type="entry name" value="Shikimate_kinase_CS"/>
</dbReference>
<evidence type="ECO:0000256" key="2">
    <source>
        <dbReference type="ARBA" id="ARBA00006997"/>
    </source>
</evidence>
<feature type="binding site" evidence="11">
    <location>
        <position position="24"/>
    </location>
    <ligand>
        <name>substrate</name>
    </ligand>
</feature>
<keyword evidence="5 11" id="KW-0808">Transferase</keyword>
<name>A0A1G7RDZ6_9PROT</name>
<dbReference type="STRING" id="1082479.SAMN05216241_10593"/>
<dbReference type="PROSITE" id="PS01128">
    <property type="entry name" value="SHIKIMATE_KINASE"/>
    <property type="match status" value="1"/>
</dbReference>
<dbReference type="Pfam" id="PF01202">
    <property type="entry name" value="SKI"/>
    <property type="match status" value="1"/>
</dbReference>
<protein>
    <recommendedName>
        <fullName evidence="3 11">Shikimate kinase</fullName>
        <shortName evidence="11">SK</shortName>
        <ecNumber evidence="3 11">2.7.1.71</ecNumber>
    </recommendedName>
</protein>
<dbReference type="NCBIfam" id="NF010552">
    <property type="entry name" value="PRK13946.1"/>
    <property type="match status" value="1"/>
</dbReference>
<evidence type="ECO:0000256" key="7">
    <source>
        <dbReference type="ARBA" id="ARBA00022777"/>
    </source>
</evidence>
<feature type="binding site" evidence="11">
    <location>
        <position position="6"/>
    </location>
    <ligand>
        <name>Mg(2+)</name>
        <dbReference type="ChEBI" id="CHEBI:18420"/>
    </ligand>
</feature>
<evidence type="ECO:0000256" key="10">
    <source>
        <dbReference type="ARBA" id="ARBA00048567"/>
    </source>
</evidence>
<comment type="function">
    <text evidence="11">Catalyzes the specific phosphorylation of the 3-hydroxyl group of shikimic acid using ATP as a cosubstrate.</text>
</comment>
<dbReference type="GO" id="GO:0005524">
    <property type="term" value="F:ATP binding"/>
    <property type="evidence" value="ECO:0007669"/>
    <property type="project" value="UniProtKB-UniRule"/>
</dbReference>
<feature type="binding site" evidence="11">
    <location>
        <begin position="2"/>
        <end position="7"/>
    </location>
    <ligand>
        <name>ATP</name>
        <dbReference type="ChEBI" id="CHEBI:30616"/>
    </ligand>
</feature>
<feature type="binding site" evidence="11">
    <location>
        <position position="48"/>
    </location>
    <ligand>
        <name>substrate</name>
    </ligand>
</feature>
<dbReference type="Gene3D" id="3.40.50.300">
    <property type="entry name" value="P-loop containing nucleotide triphosphate hydrolases"/>
    <property type="match status" value="1"/>
</dbReference>
<keyword evidence="11" id="KW-0460">Magnesium</keyword>
<keyword evidence="4 11" id="KW-0028">Amino-acid biosynthesis</keyword>
<dbReference type="EC" id="2.7.1.71" evidence="3 11"/>
<dbReference type="GO" id="GO:0000287">
    <property type="term" value="F:magnesium ion binding"/>
    <property type="evidence" value="ECO:0007669"/>
    <property type="project" value="UniProtKB-UniRule"/>
</dbReference>
<comment type="cofactor">
    <cofactor evidence="11">
        <name>Mg(2+)</name>
        <dbReference type="ChEBI" id="CHEBI:18420"/>
    </cofactor>
    <text evidence="11">Binds 1 Mg(2+) ion per subunit.</text>
</comment>
<gene>
    <name evidence="11" type="primary">aroK</name>
    <name evidence="12" type="ORF">SAMN05216241_10593</name>
</gene>
<comment type="subcellular location">
    <subcellularLocation>
        <location evidence="11">Cytoplasm</location>
    </subcellularLocation>
</comment>
<keyword evidence="11" id="KW-0963">Cytoplasm</keyword>
<dbReference type="UniPathway" id="UPA00053">
    <property type="reaction ID" value="UER00088"/>
</dbReference>
<evidence type="ECO:0000256" key="6">
    <source>
        <dbReference type="ARBA" id="ARBA00022741"/>
    </source>
</evidence>
<keyword evidence="8 11" id="KW-0067">ATP-binding</keyword>
<keyword evidence="7 11" id="KW-0418">Kinase</keyword>
<dbReference type="InterPro" id="IPR027417">
    <property type="entry name" value="P-loop_NTPase"/>
</dbReference>
<dbReference type="AlphaFoldDB" id="A0A1G7RDZ6"/>
<dbReference type="HAMAP" id="MF_00109">
    <property type="entry name" value="Shikimate_kinase"/>
    <property type="match status" value="1"/>
</dbReference>
<dbReference type="PRINTS" id="PR01100">
    <property type="entry name" value="SHIKIMTKNASE"/>
</dbReference>
<dbReference type="Proteomes" id="UP000199415">
    <property type="component" value="Unassembled WGS sequence"/>
</dbReference>
<comment type="subunit">
    <text evidence="11">Monomer.</text>
</comment>
<evidence type="ECO:0000256" key="5">
    <source>
        <dbReference type="ARBA" id="ARBA00022679"/>
    </source>
</evidence>
<evidence type="ECO:0000313" key="12">
    <source>
        <dbReference type="EMBL" id="SDG08855.1"/>
    </source>
</evidence>
<sequence length="176" mass="19098">MGAGKSAIGTRLAHHWGVAFTDTDTEVERAAGMSIADIFELHGEPAFRDCERRVIARLLDGPPQVLATGGGAFVQDATRALIRERAVSVWLKADLDTLYRRTHKRGHRPLLQTEDPRAKLERLAAERDPLYAQADLTVPTDDRPLDATVAAVAQAVEAHFAARGTPPTPRTGATES</sequence>
<evidence type="ECO:0000256" key="8">
    <source>
        <dbReference type="ARBA" id="ARBA00022840"/>
    </source>
</evidence>
<dbReference type="PANTHER" id="PTHR21087:SF16">
    <property type="entry name" value="SHIKIMATE KINASE 1, CHLOROPLASTIC"/>
    <property type="match status" value="1"/>
</dbReference>
<evidence type="ECO:0000256" key="9">
    <source>
        <dbReference type="ARBA" id="ARBA00023141"/>
    </source>
</evidence>
<dbReference type="GO" id="GO:0005829">
    <property type="term" value="C:cytosol"/>
    <property type="evidence" value="ECO:0007669"/>
    <property type="project" value="TreeGrafter"/>
</dbReference>